<feature type="domain" description="SpaA-like prealbumin fold" evidence="11">
    <location>
        <begin position="1475"/>
        <end position="1559"/>
    </location>
</feature>
<feature type="domain" description="SpaA-like prealbumin fold" evidence="11">
    <location>
        <begin position="1092"/>
        <end position="1174"/>
    </location>
</feature>
<evidence type="ECO:0000256" key="2">
    <source>
        <dbReference type="ARBA" id="ARBA00007257"/>
    </source>
</evidence>
<evidence type="ECO:0000256" key="5">
    <source>
        <dbReference type="ARBA" id="ARBA00022729"/>
    </source>
</evidence>
<feature type="transmembrane region" description="Helical" evidence="8">
    <location>
        <begin position="1597"/>
        <end position="1616"/>
    </location>
</feature>
<feature type="domain" description="SpaA-like prealbumin fold" evidence="11">
    <location>
        <begin position="1381"/>
        <end position="1462"/>
    </location>
</feature>
<dbReference type="Pfam" id="PF17802">
    <property type="entry name" value="SpaA"/>
    <property type="match status" value="6"/>
</dbReference>
<dbReference type="RefSeq" id="WP_227209191.1">
    <property type="nucleotide sequence ID" value="NZ_JAJCLO010000020.1"/>
</dbReference>
<keyword evidence="5 9" id="KW-0732">Signal</keyword>
<feature type="domain" description="SDR-like Ig" evidence="12">
    <location>
        <begin position="156"/>
        <end position="246"/>
    </location>
</feature>
<keyword evidence="14" id="KW-1185">Reference proteome</keyword>
<feature type="chain" id="PRO_5046626437" evidence="9">
    <location>
        <begin position="26"/>
        <end position="1622"/>
    </location>
</feature>
<dbReference type="PANTHER" id="PTHR36108">
    <property type="entry name" value="COLOSSIN-B-RELATED"/>
    <property type="match status" value="1"/>
</dbReference>
<sequence length="1622" mass="175957">MKKLASILISLIMVLQFSLPQAVMAEAADTVHSDPQEATDAQQPEKSSKTQADETTSDTAEEPQTPEALPSAQTPEDKASEIPEAAEAPVPTAEQPAAAPTPATPTAKAETPRDIKEIFKELGYSDEQSSILTGVQIKYYDKDGKEVTTPTVDDKVRFDIGFAIPEDVRDQMQGGDYYSFELPENIIIENNTTIDLIDENGVKYGQALVGKDGVVTLTFTDEVTKSSDISGSLNFSGSFDKNKINGPGDTIIKFPNEENIPEQVVTIKPKAQSAIEKNGQFDRAMNPEKITWNVDINKSLDSIGGVVVKDTLPPGLSLESVKVYPVAVDLDGNVTSVNPTPVDPSEYTVDENGNVSFNNPINSAYRIVYETAINESVKPQNGGTVKFTNNATLSADDLKDITTSSTVDAKYGKILEKKSTGYDAANQIFSWEIKYNYNETKIPQNHAMVTDKLGDGMAYVDGSLVLNKIVFNADGSTATAGMLVEGQDYTLEKTADGFKVVFLNDVDYAVQMTYKTQVSGILDENGTYSNDVEIGTGQTSGSKGSAKQQGVVKKMVKADEENKRISWSINVNKNQYTMHKWSLTDTLGIGLTLDESSVVVKTQSGKTLVRDTDYTLSYDKNTNKFVITLIGSYDPTSDSLIITYQTDYYPSYDLFPDHNIIFNNDAVSNWTDEQGNSHSSKDHAEYKPDENAQYNGFKSGSYNAVNKRITWSVGVNYNNFEVNPTAEINDPITGNQVFVPGSVKIYRFNIDANGKPVKGAEISAEEYKLVTIIEPAQNNNVLTVRFPDQATGKAIVEFQTSLEGQVIKESETYKNTANFTNGKYTHTLTGTVSVNNGGKLAVKSGKQDDDGYVHWHITVNPSQSDLADVVIVDKPSDNQLVDMDSLTIYGTQVDEKGNLTLDTNVVLTEGVDYHADYAVNPETGKYELTVSMLNNIDRAYIMTYRTKVLLEEGGNNKVSNNVTIKGNNEQVIEGNDDEELAVNVNDSGGTVIGKKGSITLEKDSSTTHKGLAGGVFQLYDKNGVKLGSPVVSDQNGRIQFTGLVYGSYVLKEVEAPEGHTVSDELLNGKTITVNAETTAADSVVILENDPTKVTLVKQDGAGNNLAGAVFSLEINQNGTWMPVRQDEALVSGQDGSLVIEGLAEGDYRITEMKAPEGYILNRVPVLFTLSKNEDGKVLPLVLNPVQNYQGSIELTKQNEAGEPLSGAKFELRKTDEENKLIAAITSDKDGKIHYGGLAPGSYELVEVEALEGYILNTEPIAFNIETSAEGRPQVLNLGTFINYQGSISLIKENEAGRSLDGVQFELRKLDEQNRLITTLLSDKDGKIVYSGLAPGQYELTEIKAQDGYILNTEPIAFTIDASAAGRPEVLELGQFVNYQGGIELVKKDEAGRGLEGAKFRIIKTDEQNKAVADITSGKDGKVQYAGLAPGHYTLLEIEAPEGYLVNTQRISFEIPEVAEGKVQTLDLGTLTDYTGRLEIFKTDENGKPLAGAAFKIIDQGGSVIRDQLTTDEQGYIHVTGLAPGQYKVIETKAPQGYEIDTTPAVFEIAAKAQGEPQTVQIKAVNKKERVQYHVKTPAGRGSSPSGLSPNTGLDGSGTAGVFAVLAVLVGAAAFVIKRKTDR</sequence>
<name>A0ABT5UNY3_EUBLI</name>
<dbReference type="Gene3D" id="2.60.40.10">
    <property type="entry name" value="Immunoglobulins"/>
    <property type="match status" value="6"/>
</dbReference>
<dbReference type="Proteomes" id="UP001215087">
    <property type="component" value="Unassembled WGS sequence"/>
</dbReference>
<evidence type="ECO:0000256" key="6">
    <source>
        <dbReference type="ARBA" id="ARBA00023088"/>
    </source>
</evidence>
<keyword evidence="8" id="KW-1133">Transmembrane helix</keyword>
<feature type="domain" description="SpaA-like prealbumin fold" evidence="11">
    <location>
        <begin position="1285"/>
        <end position="1362"/>
    </location>
</feature>
<feature type="domain" description="Collagen binding" evidence="10">
    <location>
        <begin position="418"/>
        <end position="536"/>
    </location>
</feature>
<dbReference type="InterPro" id="IPR041033">
    <property type="entry name" value="SpaA_PFL_dom_1"/>
</dbReference>
<evidence type="ECO:0000256" key="3">
    <source>
        <dbReference type="ARBA" id="ARBA00022512"/>
    </source>
</evidence>
<evidence type="ECO:0000313" key="14">
    <source>
        <dbReference type="Proteomes" id="UP001215087"/>
    </source>
</evidence>
<organism evidence="13 14">
    <name type="scientific">Eubacterium limosum</name>
    <dbReference type="NCBI Taxonomy" id="1736"/>
    <lineage>
        <taxon>Bacteria</taxon>
        <taxon>Bacillati</taxon>
        <taxon>Bacillota</taxon>
        <taxon>Clostridia</taxon>
        <taxon>Eubacteriales</taxon>
        <taxon>Eubacteriaceae</taxon>
        <taxon>Eubacterium</taxon>
    </lineage>
</organism>
<feature type="region of interest" description="Disordered" evidence="7">
    <location>
        <begin position="28"/>
        <end position="112"/>
    </location>
</feature>
<comment type="caution">
    <text evidence="13">The sequence shown here is derived from an EMBL/GenBank/DDBJ whole genome shotgun (WGS) entry which is preliminary data.</text>
</comment>
<dbReference type="SUPFAM" id="SSF49478">
    <property type="entry name" value="Cna protein B-type domain"/>
    <property type="match status" value="5"/>
</dbReference>
<comment type="subcellular location">
    <subcellularLocation>
        <location evidence="1">Secreted</location>
        <location evidence="1">Cell wall</location>
        <topology evidence="1">Peptidoglycan-anchor</topology>
    </subcellularLocation>
</comment>
<feature type="region of interest" description="Disordered" evidence="7">
    <location>
        <begin position="671"/>
        <end position="692"/>
    </location>
</feature>
<protein>
    <submittedName>
        <fullName evidence="13">SpaA isopeptide-forming pilin-related protein</fullName>
    </submittedName>
</protein>
<evidence type="ECO:0000256" key="8">
    <source>
        <dbReference type="SAM" id="Phobius"/>
    </source>
</evidence>
<feature type="domain" description="Collagen binding" evidence="10">
    <location>
        <begin position="696"/>
        <end position="824"/>
    </location>
</feature>
<reference evidence="13 14" key="1">
    <citation type="submission" date="2023-02" db="EMBL/GenBank/DDBJ databases">
        <title>Comparative genome analysis of Eubacterium limosum species.</title>
        <authorList>
            <person name="Bak J.E."/>
        </authorList>
    </citation>
    <scope>NUCLEOTIDE SEQUENCE [LARGE SCALE GENOMIC DNA]</scope>
    <source>
        <strain evidence="13 14">KGMB01548</strain>
    </source>
</reference>
<dbReference type="SUPFAM" id="SSF49401">
    <property type="entry name" value="Bacterial adhesins"/>
    <property type="match status" value="6"/>
</dbReference>
<feature type="compositionally biased region" description="Basic and acidic residues" evidence="7">
    <location>
        <begin position="679"/>
        <end position="690"/>
    </location>
</feature>
<keyword evidence="8" id="KW-0812">Transmembrane</keyword>
<accession>A0ABT5UNY3</accession>
<feature type="domain" description="SpaA-like prealbumin fold" evidence="11">
    <location>
        <begin position="996"/>
        <end position="1076"/>
    </location>
</feature>
<feature type="domain" description="Collagen binding" evidence="10">
    <location>
        <begin position="273"/>
        <end position="400"/>
    </location>
</feature>
<dbReference type="InterPro" id="IPR008966">
    <property type="entry name" value="Adhesion_dom_sf"/>
</dbReference>
<dbReference type="InterPro" id="IPR013783">
    <property type="entry name" value="Ig-like_fold"/>
</dbReference>
<evidence type="ECO:0000313" key="13">
    <source>
        <dbReference type="EMBL" id="MDE1470658.1"/>
    </source>
</evidence>
<dbReference type="PANTHER" id="PTHR36108:SF13">
    <property type="entry name" value="COLOSSIN-B-RELATED"/>
    <property type="match status" value="1"/>
</dbReference>
<dbReference type="Gene3D" id="2.60.40.740">
    <property type="match status" value="5"/>
</dbReference>
<evidence type="ECO:0000256" key="1">
    <source>
        <dbReference type="ARBA" id="ARBA00004168"/>
    </source>
</evidence>
<dbReference type="InterPro" id="IPR011252">
    <property type="entry name" value="Fibrogen-bd_dom1"/>
</dbReference>
<gene>
    <name evidence="13" type="ORF">PTZ04_10355</name>
</gene>
<keyword evidence="4" id="KW-0964">Secreted</keyword>
<dbReference type="InterPro" id="IPR041171">
    <property type="entry name" value="SDR_Ig"/>
</dbReference>
<proteinExistence type="inferred from homology"/>
<feature type="domain" description="SpaA-like prealbumin fold" evidence="11">
    <location>
        <begin position="1190"/>
        <end position="1267"/>
    </location>
</feature>
<dbReference type="Pfam" id="PF05737">
    <property type="entry name" value="Collagen_bind"/>
    <property type="match status" value="5"/>
</dbReference>
<dbReference type="Gene3D" id="2.60.40.1280">
    <property type="match status" value="1"/>
</dbReference>
<evidence type="ECO:0000259" key="10">
    <source>
        <dbReference type="Pfam" id="PF05737"/>
    </source>
</evidence>
<feature type="signal peptide" evidence="9">
    <location>
        <begin position="1"/>
        <end position="25"/>
    </location>
</feature>
<dbReference type="EMBL" id="JAQSVD010000004">
    <property type="protein sequence ID" value="MDE1470658.1"/>
    <property type="molecule type" value="Genomic_DNA"/>
</dbReference>
<dbReference type="InterPro" id="IPR008456">
    <property type="entry name" value="Collagen-bd_dom"/>
</dbReference>
<dbReference type="Pfam" id="PF17961">
    <property type="entry name" value="Big_8"/>
    <property type="match status" value="1"/>
</dbReference>
<feature type="domain" description="Collagen binding" evidence="10">
    <location>
        <begin position="843"/>
        <end position="968"/>
    </location>
</feature>
<comment type="similarity">
    <text evidence="2">Belongs to the serine-aspartate repeat-containing protein (SDr) family.</text>
</comment>
<feature type="domain" description="Collagen binding" evidence="10">
    <location>
        <begin position="552"/>
        <end position="647"/>
    </location>
</feature>
<evidence type="ECO:0000256" key="7">
    <source>
        <dbReference type="SAM" id="MobiDB-lite"/>
    </source>
</evidence>
<evidence type="ECO:0000256" key="4">
    <source>
        <dbReference type="ARBA" id="ARBA00022525"/>
    </source>
</evidence>
<keyword evidence="8" id="KW-0472">Membrane</keyword>
<keyword evidence="3" id="KW-0134">Cell wall</keyword>
<evidence type="ECO:0000259" key="11">
    <source>
        <dbReference type="Pfam" id="PF17802"/>
    </source>
</evidence>
<evidence type="ECO:0000259" key="12">
    <source>
        <dbReference type="Pfam" id="PF17961"/>
    </source>
</evidence>
<evidence type="ECO:0000256" key="9">
    <source>
        <dbReference type="SAM" id="SignalP"/>
    </source>
</evidence>
<keyword evidence="6" id="KW-0572">Peptidoglycan-anchor</keyword>
<feature type="compositionally biased region" description="Low complexity" evidence="7">
    <location>
        <begin position="82"/>
        <end position="109"/>
    </location>
</feature>